<dbReference type="EMBL" id="CP000949">
    <property type="protein sequence ID" value="ACA70941.1"/>
    <property type="molecule type" value="Genomic_DNA"/>
</dbReference>
<evidence type="ECO:0000256" key="5">
    <source>
        <dbReference type="ARBA" id="ARBA00023026"/>
    </source>
</evidence>
<dbReference type="GO" id="GO:0005737">
    <property type="term" value="C:cytoplasm"/>
    <property type="evidence" value="ECO:0007669"/>
    <property type="project" value="TreeGrafter"/>
</dbReference>
<evidence type="ECO:0000259" key="7">
    <source>
        <dbReference type="PROSITE" id="PS52053"/>
    </source>
</evidence>
<dbReference type="InterPro" id="IPR032675">
    <property type="entry name" value="LRR_dom_sf"/>
</dbReference>
<dbReference type="SMART" id="SM00369">
    <property type="entry name" value="LRR_TYP"/>
    <property type="match status" value="4"/>
</dbReference>
<dbReference type="InterPro" id="IPR050216">
    <property type="entry name" value="LRR_domain-containing"/>
</dbReference>
<protein>
    <recommendedName>
        <fullName evidence="2">RING-type E3 ubiquitin transferase</fullName>
        <ecNumber evidence="2">2.3.2.27</ecNumber>
    </recommendedName>
</protein>
<dbReference type="EC" id="2.3.2.27" evidence="2"/>
<dbReference type="HOGENOM" id="CLU_000909_0_0_6"/>
<dbReference type="Pfam" id="PF20178">
    <property type="entry name" value="ToxA_N"/>
    <property type="match status" value="1"/>
</dbReference>
<evidence type="ECO:0000256" key="2">
    <source>
        <dbReference type="ARBA" id="ARBA00012483"/>
    </source>
</evidence>
<dbReference type="InterPro" id="IPR001611">
    <property type="entry name" value="Leu-rich_rpt"/>
</dbReference>
<dbReference type="InterPro" id="IPR029487">
    <property type="entry name" value="NEL_dom"/>
</dbReference>
<dbReference type="eggNOG" id="COG4886">
    <property type="taxonomic scope" value="Bacteria"/>
</dbReference>
<evidence type="ECO:0000313" key="8">
    <source>
        <dbReference type="EMBL" id="ACA70941.1"/>
    </source>
</evidence>
<evidence type="ECO:0000256" key="3">
    <source>
        <dbReference type="ARBA" id="ARBA00022614"/>
    </source>
</evidence>
<dbReference type="STRING" id="390235.PputW619_0436"/>
<dbReference type="PANTHER" id="PTHR48051">
    <property type="match status" value="1"/>
</dbReference>
<dbReference type="GO" id="GO:0016567">
    <property type="term" value="P:protein ubiquitination"/>
    <property type="evidence" value="ECO:0007669"/>
    <property type="project" value="InterPro"/>
</dbReference>
<sequence length="1847" mass="207042">MDLSMPSPTGKTLTSPGTPYATIEQKIPAWLKTASPDTLHPMRNWKQAPTWLATAILQMPDIAKAWRDEHARHRDHAAQVRRLFEALPDLQSWARQQLTDAITERFGLTVDVDNCYLVDARLIDMANAIDSRQAIDRATRSLLHCALQNFDAAAAVEGGMDADGGPLKKSVILDHRRFMGTVPITNTLDIAAEGFADLCRELDLGRKYHDRLHAIYYPEATAQLSADEAALNVYQALGRAEVSAFRQSLHFARLKGDISEVLYTTALVTPLDKLPAEPERPAIAFSLLTLWETELTGIALITLRTSAQETVALYIPDDSETPLKEFASLEALKADLSSRLRANIAYLDRHVADRDKASVIARLKDRLTPIGWSIRGLHERVPDPHATLYPVAQPFRHAFQGVMAFQKAERHEKDVLFHAVPTEIVDRRAAHAHRQLIAGRVLTGLNIAGFFVPGLGEAMMAVCLTQLACEVYEGIEAWKNDERDAAYGYLVDVVENVALMVALSAAAKALKNEGQDAAGAPAEEHEVERIPVETPSFIEELENVELPNGEARLWKPDLTPYRSPQMLPANLEPDEHGLLHYQGKRWLVLQGNQYIVRPAAATDEYRLVHPSRPVAHEPALRHNGAGAWLLPLEHPLQWSRTTLVQRMGLASRQFSEETALQILRVCDVHEDVLRHALTENLRLPGLLEDTLARFRLDQAVRRLPDRHQWPAELERVYARMPASQATGAAVIQRVYPNLPAAITEELLRNAASDELAALSAGKLPVRLTEEIRIFQQQVRLARAYEGLFLSSVRSGDTDRLIMHSLELLPGWPSETRLELRQHRFWPAHRENVGPTDARYVRVITSAEAGYIVHAETGAQNPVTVHGDLCTAIYSALPQAMTRMGIVNGAELRLQLQEGPLLPRASLRQVLGMQPVRPGYRSPMRLADGRIGYPLSGGLPAAPGISRHILLDAVNATGLTEHTPRSADQILMIIARNGRNPQQVFGRLQQLVDQRMEMQSRLDDWNEGMSPESDRAAQRYNALRQAIMQHWYDTALIDGDSHTSELSLEHVPLADIPMTLPGFFTSNIRRLRLYDLPSGTLAGWAQNERLLQRLLRQVPQLESLEISRAYDPTATPSSFIFSIPTITEHLLGLRALSFINQNVALTSNDLSQLAQMPQLRYLDLSGNRFAQRDSPSFHELSLDYLGLNTMQLHQWPIGLGSDALERIAHLSLRNNNLRSLPSFLFTEAEAIQRPSSLSLEGNDINESHLQRLLLSESRMTVQVNVDHPPELTQRLERIQNERQQLREAIEGWAQASSSNAPLTQAVLEDRQRIEVAITEFWSRQEQGLQYLRLQLEDVALEHFPRRLPSFFGERVTALTLTRVSGSTAQLNELLGRFPNISRLTLEAHVAPMPSLPSALVRLQRLAHLEFRNMGLEIDQAMIEAFGRLPQLSSLDLSGNQIGAITQIPANLSSNLTSLSLTNMNLHAWPAWCDALLPLELLDLSSNHISELPNHILENIHNPMPISSISMFDNPLSEDTIQRVRTFSDSQHSLSFALDIPDNLVLPESSDEGSLLDHPHFPVPYAGDDSPRLEDWALGNEAQNEALRDCWQRLQTLESGHNLLALAGRLRNAAPYLDPTSQAAFCERVRMMLVIAATHEHELPTMSSIAAAALPDPVTGSQTCHDGALQEFNNIELYLMSNRILTDAGDSLPAFYRRLLQLYRIGQLELLANSRTGQGDRVSVRLAYRRELARELDLPIADSMRFRGAAMLAPGEISSVLERIREKENSDAFIQYMLANDDWTRRLRAEYPGQFAEIEQRFGEHVLELAALDLPLTEELVLQQNLQNDKDHQELELLQELTRMQGRHE</sequence>
<dbReference type="Pfam" id="PF14496">
    <property type="entry name" value="NEL"/>
    <property type="match status" value="1"/>
</dbReference>
<dbReference type="GO" id="GO:0061630">
    <property type="term" value="F:ubiquitin protein ligase activity"/>
    <property type="evidence" value="ECO:0007669"/>
    <property type="project" value="UniProtKB-EC"/>
</dbReference>
<proteinExistence type="inferred from homology"/>
<comment type="catalytic activity">
    <reaction evidence="1">
        <text>S-ubiquitinyl-[E2 ubiquitin-conjugating enzyme]-L-cysteine + [acceptor protein]-L-lysine = [E2 ubiquitin-conjugating enzyme]-L-cysteine + N(6)-ubiquitinyl-[acceptor protein]-L-lysine.</text>
        <dbReference type="EC" id="2.3.2.27"/>
    </reaction>
</comment>
<organism evidence="8">
    <name type="scientific">Pseudomonas putida (strain W619)</name>
    <dbReference type="NCBI Taxonomy" id="390235"/>
    <lineage>
        <taxon>Bacteria</taxon>
        <taxon>Pseudomonadati</taxon>
        <taxon>Pseudomonadota</taxon>
        <taxon>Gammaproteobacteria</taxon>
        <taxon>Pseudomonadales</taxon>
        <taxon>Pseudomonadaceae</taxon>
        <taxon>Pseudomonas</taxon>
    </lineage>
</organism>
<dbReference type="Gene3D" id="3.80.10.10">
    <property type="entry name" value="Ribonuclease Inhibitor"/>
    <property type="match status" value="2"/>
</dbReference>
<comment type="similarity">
    <text evidence="6">Belongs to the LRR-containing bacterial E3 ligase family.</text>
</comment>
<reference evidence="8" key="1">
    <citation type="submission" date="2008-02" db="EMBL/GenBank/DDBJ databases">
        <title>Complete sequence of Psuedomonas putida W619.</title>
        <authorList>
            <consortium name="US DOE Joint Genome Institute"/>
            <person name="Copeland A."/>
            <person name="Lucas S."/>
            <person name="Lapidus A."/>
            <person name="Barry K."/>
            <person name="Detter J.C."/>
            <person name="Glavina del Rio T."/>
            <person name="Dalin E."/>
            <person name="Tice H."/>
            <person name="Pitluck S."/>
            <person name="Chain P."/>
            <person name="Malfatti S."/>
            <person name="Shin M."/>
            <person name="Vergez L."/>
            <person name="Schmutz J."/>
            <person name="Larimer F."/>
            <person name="Land M."/>
            <person name="Hauser L."/>
            <person name="Kyrpides N."/>
            <person name="Kim E."/>
            <person name="Taghavi S."/>
            <person name="Vangronsveld D."/>
            <person name="van der Lelie D."/>
            <person name="Richardson P."/>
        </authorList>
    </citation>
    <scope>NUCLEOTIDE SEQUENCE</scope>
    <source>
        <strain evidence="8">W619</strain>
    </source>
</reference>
<keyword evidence="6" id="KW-1035">Host cytoplasm</keyword>
<dbReference type="Pfam" id="PF00560">
    <property type="entry name" value="LRR_1"/>
    <property type="match status" value="1"/>
</dbReference>
<dbReference type="PROSITE" id="PS51450">
    <property type="entry name" value="LRR"/>
    <property type="match status" value="2"/>
</dbReference>
<evidence type="ECO:0000256" key="6">
    <source>
        <dbReference type="PROSITE-ProRule" id="PRU01398"/>
    </source>
</evidence>
<accession>B1J2R0</accession>
<dbReference type="SUPFAM" id="SSF52058">
    <property type="entry name" value="L domain-like"/>
    <property type="match status" value="1"/>
</dbReference>
<feature type="active site" description="Glycyl thioester intermediate" evidence="6">
    <location>
        <position position="1662"/>
    </location>
</feature>
<gene>
    <name evidence="8" type="ordered locus">PputW619_0436</name>
</gene>
<name>B1J2R0_PSEPW</name>
<dbReference type="GO" id="GO:0005576">
    <property type="term" value="C:extracellular region"/>
    <property type="evidence" value="ECO:0007669"/>
    <property type="project" value="UniProtKB-UniRule"/>
</dbReference>
<feature type="domain" description="NEL" evidence="7">
    <location>
        <begin position="1566"/>
        <end position="1847"/>
    </location>
</feature>
<keyword evidence="4" id="KW-0677">Repeat</keyword>
<keyword evidence="6" id="KW-0964">Secreted</keyword>
<keyword evidence="6" id="KW-0808">Transferase</keyword>
<keyword evidence="5" id="KW-0843">Virulence</keyword>
<evidence type="ECO:0000256" key="4">
    <source>
        <dbReference type="ARBA" id="ARBA00022737"/>
    </source>
</evidence>
<dbReference type="KEGG" id="ppw:PputW619_0436"/>
<dbReference type="InterPro" id="IPR046673">
    <property type="entry name" value="ToxA_N"/>
</dbReference>
<comment type="PTM">
    <text evidence="6">Ubiquitinated in the presence of host E1 ubiquitin-activating enzyme, E2 ubiquitin-conjugating enzyme and ubiquitin.</text>
</comment>
<dbReference type="PROSITE" id="PS52053">
    <property type="entry name" value="NEL"/>
    <property type="match status" value="1"/>
</dbReference>
<dbReference type="Gene3D" id="1.20.58.360">
    <property type="entry name" value="Shigella T3SS effector IpaH defines"/>
    <property type="match status" value="1"/>
</dbReference>
<keyword evidence="6" id="KW-0833">Ubl conjugation pathway</keyword>
<dbReference type="InterPro" id="IPR003591">
    <property type="entry name" value="Leu-rich_rpt_typical-subtyp"/>
</dbReference>
<keyword evidence="3" id="KW-0433">Leucine-rich repeat</keyword>
<evidence type="ECO:0000256" key="1">
    <source>
        <dbReference type="ARBA" id="ARBA00000900"/>
    </source>
</evidence>
<keyword evidence="6" id="KW-0832">Ubl conjugation</keyword>
<dbReference type="PANTHER" id="PTHR48051:SF54">
    <property type="entry name" value="LEUCINE-RICH REPEAT-CONTAINING PROTEIN"/>
    <property type="match status" value="1"/>
</dbReference>